<reference evidence="3" key="1">
    <citation type="submission" date="2015-09" db="EMBL/GenBank/DDBJ databases">
        <authorList>
            <consortium name="Pathogen Informatics"/>
        </authorList>
    </citation>
    <scope>NUCLEOTIDE SEQUENCE [LARGE SCALE GENOMIC DNA]</scope>
    <source>
        <strain evidence="3">Lake Konstanz</strain>
    </source>
</reference>
<feature type="compositionally biased region" description="Basic and acidic residues" evidence="1">
    <location>
        <begin position="102"/>
        <end position="115"/>
    </location>
</feature>
<protein>
    <submittedName>
        <fullName evidence="2">Uncharacterized protein</fullName>
    </submittedName>
</protein>
<name>A0A0S4IQ51_BODSA</name>
<evidence type="ECO:0000313" key="2">
    <source>
        <dbReference type="EMBL" id="CUE71094.1"/>
    </source>
</evidence>
<evidence type="ECO:0000256" key="1">
    <source>
        <dbReference type="SAM" id="MobiDB-lite"/>
    </source>
</evidence>
<feature type="compositionally biased region" description="Low complexity" evidence="1">
    <location>
        <begin position="76"/>
        <end position="85"/>
    </location>
</feature>
<dbReference type="AlphaFoldDB" id="A0A0S4IQ51"/>
<accession>A0A0S4IQ51</accession>
<feature type="region of interest" description="Disordered" evidence="1">
    <location>
        <begin position="69"/>
        <end position="152"/>
    </location>
</feature>
<keyword evidence="3" id="KW-1185">Reference proteome</keyword>
<gene>
    <name evidence="2" type="ORF">BSAL_52845</name>
</gene>
<feature type="non-terminal residue" evidence="2">
    <location>
        <position position="1"/>
    </location>
</feature>
<dbReference type="Proteomes" id="UP000051952">
    <property type="component" value="Unassembled WGS sequence"/>
</dbReference>
<sequence length="152" mass="17334">HCHGPLAGFAACSMALVPPADAIFRFFSRSTPPRSPVFIGVVAFHSKPPSPFLSLHRFVCSREVTTSRFKKESSAAEKNNNNNNNKRNHAKNKIFPPTTVLWREKKEMQEPHTTDELQNEQKTQTNWKNAKHFKQPPNETENQTNNQDKHAS</sequence>
<feature type="compositionally biased region" description="Polar residues" evidence="1">
    <location>
        <begin position="137"/>
        <end position="146"/>
    </location>
</feature>
<dbReference type="VEuPathDB" id="TriTrypDB:BSAL_52845"/>
<evidence type="ECO:0000313" key="3">
    <source>
        <dbReference type="Proteomes" id="UP000051952"/>
    </source>
</evidence>
<organism evidence="2 3">
    <name type="scientific">Bodo saltans</name>
    <name type="common">Flagellated protozoan</name>
    <dbReference type="NCBI Taxonomy" id="75058"/>
    <lineage>
        <taxon>Eukaryota</taxon>
        <taxon>Discoba</taxon>
        <taxon>Euglenozoa</taxon>
        <taxon>Kinetoplastea</taxon>
        <taxon>Metakinetoplastina</taxon>
        <taxon>Eubodonida</taxon>
        <taxon>Bodonidae</taxon>
        <taxon>Bodo</taxon>
    </lineage>
</organism>
<proteinExistence type="predicted"/>
<dbReference type="EMBL" id="CYKH01000100">
    <property type="protein sequence ID" value="CUE71094.1"/>
    <property type="molecule type" value="Genomic_DNA"/>
</dbReference>